<dbReference type="InterPro" id="IPR053184">
    <property type="entry name" value="FeoA-like"/>
</dbReference>
<dbReference type="GO" id="GO:0046914">
    <property type="term" value="F:transition metal ion binding"/>
    <property type="evidence" value="ECO:0007669"/>
    <property type="project" value="InterPro"/>
</dbReference>
<gene>
    <name evidence="3" type="ORF">SAMN02746066_02513</name>
</gene>
<dbReference type="SUPFAM" id="SSF50037">
    <property type="entry name" value="C-terminal domain of transcriptional repressors"/>
    <property type="match status" value="1"/>
</dbReference>
<dbReference type="PANTHER" id="PTHR43151:SF1">
    <property type="entry name" value="SSR2333 PROTEIN"/>
    <property type="match status" value="1"/>
</dbReference>
<protein>
    <submittedName>
        <fullName evidence="3">Ferrous iron transport protein A</fullName>
    </submittedName>
</protein>
<dbReference type="STRING" id="1120996.SAMN02746066_02513"/>
<organism evidence="3 4">
    <name type="scientific">Anaerosporobacter mobilis DSM 15930</name>
    <dbReference type="NCBI Taxonomy" id="1120996"/>
    <lineage>
        <taxon>Bacteria</taxon>
        <taxon>Bacillati</taxon>
        <taxon>Bacillota</taxon>
        <taxon>Clostridia</taxon>
        <taxon>Lachnospirales</taxon>
        <taxon>Lachnospiraceae</taxon>
        <taxon>Anaerosporobacter</taxon>
    </lineage>
</organism>
<dbReference type="RefSeq" id="WP_073288155.1">
    <property type="nucleotide sequence ID" value="NZ_FRCP01000012.1"/>
</dbReference>
<feature type="domain" description="Ferrous iron transporter FeoA-like" evidence="2">
    <location>
        <begin position="1"/>
        <end position="72"/>
    </location>
</feature>
<keyword evidence="1" id="KW-0408">Iron</keyword>
<evidence type="ECO:0000259" key="2">
    <source>
        <dbReference type="SMART" id="SM00899"/>
    </source>
</evidence>
<proteinExistence type="predicted"/>
<name>A0A1M7K160_9FIRM</name>
<dbReference type="InterPro" id="IPR038157">
    <property type="entry name" value="FeoA_core_dom"/>
</dbReference>
<dbReference type="InterPro" id="IPR008988">
    <property type="entry name" value="Transcriptional_repressor_C"/>
</dbReference>
<dbReference type="SMART" id="SM00899">
    <property type="entry name" value="FeoA"/>
    <property type="match status" value="1"/>
</dbReference>
<dbReference type="PANTHER" id="PTHR43151">
    <property type="entry name" value="FEOA FAMILY PROTEIN"/>
    <property type="match status" value="1"/>
</dbReference>
<sequence length="76" mass="8501">MTLLEGEINQVYCIDKLLIDGNTSRRLQSLGLIHGTDIKVVNKKRNGAIIFKTRGSRLAVGKDIADKIILEEREAH</sequence>
<dbReference type="Pfam" id="PF04023">
    <property type="entry name" value="FeoA"/>
    <property type="match status" value="1"/>
</dbReference>
<dbReference type="OrthoDB" id="9811076at2"/>
<reference evidence="3 4" key="1">
    <citation type="submission" date="2016-11" db="EMBL/GenBank/DDBJ databases">
        <authorList>
            <person name="Jaros S."/>
            <person name="Januszkiewicz K."/>
            <person name="Wedrychowicz H."/>
        </authorList>
    </citation>
    <scope>NUCLEOTIDE SEQUENCE [LARGE SCALE GENOMIC DNA]</scope>
    <source>
        <strain evidence="3 4">DSM 15930</strain>
    </source>
</reference>
<evidence type="ECO:0000313" key="3">
    <source>
        <dbReference type="EMBL" id="SHM58537.1"/>
    </source>
</evidence>
<evidence type="ECO:0000256" key="1">
    <source>
        <dbReference type="ARBA" id="ARBA00023004"/>
    </source>
</evidence>
<dbReference type="Gene3D" id="2.30.30.90">
    <property type="match status" value="1"/>
</dbReference>
<keyword evidence="4" id="KW-1185">Reference proteome</keyword>
<dbReference type="EMBL" id="FRCP01000012">
    <property type="protein sequence ID" value="SHM58537.1"/>
    <property type="molecule type" value="Genomic_DNA"/>
</dbReference>
<dbReference type="AlphaFoldDB" id="A0A1M7K160"/>
<dbReference type="InterPro" id="IPR007167">
    <property type="entry name" value="Fe-transptr_FeoA-like"/>
</dbReference>
<dbReference type="Proteomes" id="UP000184038">
    <property type="component" value="Unassembled WGS sequence"/>
</dbReference>
<accession>A0A1M7K160</accession>
<evidence type="ECO:0000313" key="4">
    <source>
        <dbReference type="Proteomes" id="UP000184038"/>
    </source>
</evidence>